<feature type="domain" description="ATP-citrate synthase/succinyl-CoA ligase C-terminal" evidence="12">
    <location>
        <begin position="297"/>
        <end position="416"/>
    </location>
</feature>
<comment type="function">
    <text evidence="10">Succinyl-CoA synthetase functions in the citric acid cycle (TCA), coupling the hydrolysis of succinyl-CoA to the synthesis of ATP and thus represents the only step of substrate-level phosphorylation in the TCA. The beta subunit provides nucleotide specificity of the enzyme and binds the substrate succinate, while the binding sites for coenzyme A and phosphate are found in the alpha subunit.</text>
</comment>
<keyword evidence="2 10" id="KW-0816">Tricarboxylic acid cycle</keyword>
<dbReference type="Gene3D" id="3.30.1490.20">
    <property type="entry name" value="ATP-grasp fold, A domain"/>
    <property type="match status" value="1"/>
</dbReference>
<dbReference type="InterPro" id="IPR013815">
    <property type="entry name" value="ATP_grasp_subdomain_1"/>
</dbReference>
<dbReference type="FunFam" id="3.30.470.20:FF:000002">
    <property type="entry name" value="Succinate--CoA ligase [ADP-forming] subunit beta"/>
    <property type="match status" value="1"/>
</dbReference>
<comment type="cofactor">
    <cofactor evidence="10">
        <name>Mg(2+)</name>
        <dbReference type="ChEBI" id="CHEBI:18420"/>
    </cofactor>
    <text evidence="10">Binds 1 Mg(2+) ion per subunit.</text>
</comment>
<evidence type="ECO:0000256" key="10">
    <source>
        <dbReference type="HAMAP-Rule" id="MF_03219"/>
    </source>
</evidence>
<feature type="binding site" evidence="10">
    <location>
        <position position="248"/>
    </location>
    <ligand>
        <name>Mg(2+)</name>
        <dbReference type="ChEBI" id="CHEBI:18420"/>
    </ligand>
</feature>
<comment type="catalytic activity">
    <reaction evidence="10">
        <text>succinate + ATP + CoA = succinyl-CoA + ADP + phosphate</text>
        <dbReference type="Rhea" id="RHEA:17661"/>
        <dbReference type="ChEBI" id="CHEBI:30031"/>
        <dbReference type="ChEBI" id="CHEBI:30616"/>
        <dbReference type="ChEBI" id="CHEBI:43474"/>
        <dbReference type="ChEBI" id="CHEBI:57287"/>
        <dbReference type="ChEBI" id="CHEBI:57292"/>
        <dbReference type="ChEBI" id="CHEBI:456216"/>
        <dbReference type="EC" id="6.2.1.5"/>
    </reaction>
</comment>
<evidence type="ECO:0000313" key="14">
    <source>
        <dbReference type="EMBL" id="EDQ91310.1"/>
    </source>
</evidence>
<proteinExistence type="inferred from homology"/>
<dbReference type="UniPathway" id="UPA00223">
    <property type="reaction ID" value="UER00999"/>
</dbReference>
<comment type="subcellular location">
    <subcellularLocation>
        <location evidence="10">Mitochondrion</location>
    </subcellularLocation>
</comment>
<dbReference type="InterPro" id="IPR005809">
    <property type="entry name" value="Succ_CoA_ligase-like_bsu"/>
</dbReference>
<dbReference type="Proteomes" id="UP000001357">
    <property type="component" value="Unassembled WGS sequence"/>
</dbReference>
<evidence type="ECO:0000256" key="11">
    <source>
        <dbReference type="RuleBase" id="RU361258"/>
    </source>
</evidence>
<evidence type="ECO:0000256" key="3">
    <source>
        <dbReference type="ARBA" id="ARBA00022598"/>
    </source>
</evidence>
<gene>
    <name evidence="14" type="ORF">MONBRDRAFT_20070</name>
</gene>
<accession>A9UTU9</accession>
<feature type="domain" description="ATP-grasp fold succinyl-CoA synthetase-type" evidence="13">
    <location>
        <begin position="31"/>
        <end position="237"/>
    </location>
</feature>
<dbReference type="PROSITE" id="PS01217">
    <property type="entry name" value="SUCCINYL_COA_LIG_3"/>
    <property type="match status" value="1"/>
</dbReference>
<dbReference type="Gene3D" id="3.30.470.20">
    <property type="entry name" value="ATP-grasp fold, B domain"/>
    <property type="match status" value="1"/>
</dbReference>
<keyword evidence="3 10" id="KW-0436">Ligase</keyword>
<keyword evidence="5 10" id="KW-0547">Nucleotide-binding</keyword>
<evidence type="ECO:0000256" key="1">
    <source>
        <dbReference type="ARBA" id="ARBA00005064"/>
    </source>
</evidence>
<dbReference type="FunCoup" id="A9UTU9">
    <property type="interactions" value="1113"/>
</dbReference>
<dbReference type="Gene3D" id="3.40.50.261">
    <property type="entry name" value="Succinyl-CoA synthetase domains"/>
    <property type="match status" value="1"/>
</dbReference>
<keyword evidence="8" id="KW-0809">Transit peptide</keyword>
<dbReference type="GO" id="GO:0000287">
    <property type="term" value="F:magnesium ion binding"/>
    <property type="evidence" value="ECO:0007669"/>
    <property type="project" value="UniProtKB-UniRule"/>
</dbReference>
<dbReference type="InterPro" id="IPR013650">
    <property type="entry name" value="ATP-grasp_succ-CoA_synth-type"/>
</dbReference>
<dbReference type="NCBIfam" id="NF001913">
    <property type="entry name" value="PRK00696.1"/>
    <property type="match status" value="1"/>
</dbReference>
<protein>
    <recommendedName>
        <fullName evidence="10">Succinate--CoA ligase [ADP-forming] subunit beta, mitochondrial</fullName>
        <ecNumber evidence="10">6.2.1.5</ecNumber>
    </recommendedName>
    <alternativeName>
        <fullName evidence="10">Succinyl-CoA synthetase beta chain</fullName>
        <shortName evidence="10">SCS-beta</shortName>
    </alternativeName>
</protein>
<dbReference type="GeneID" id="5888896"/>
<evidence type="ECO:0000256" key="8">
    <source>
        <dbReference type="ARBA" id="ARBA00022946"/>
    </source>
</evidence>
<evidence type="ECO:0000256" key="9">
    <source>
        <dbReference type="ARBA" id="ARBA00063570"/>
    </source>
</evidence>
<dbReference type="InterPro" id="IPR016102">
    <property type="entry name" value="Succinyl-CoA_synth-like"/>
</dbReference>
<dbReference type="PANTHER" id="PTHR11815:SF1">
    <property type="entry name" value="SUCCINATE--COA LIGASE [ADP-FORMING] SUBUNIT BETA, MITOCHONDRIAL"/>
    <property type="match status" value="1"/>
</dbReference>
<feature type="binding site" evidence="10">
    <location>
        <position position="142"/>
    </location>
    <ligand>
        <name>ATP</name>
        <dbReference type="ChEBI" id="CHEBI:30616"/>
    </ligand>
</feature>
<dbReference type="GO" id="GO:0004775">
    <property type="term" value="F:succinate-CoA ligase (ADP-forming) activity"/>
    <property type="evidence" value="ECO:0000318"/>
    <property type="project" value="GO_Central"/>
</dbReference>
<dbReference type="NCBIfam" id="TIGR01016">
    <property type="entry name" value="sucCoAbeta"/>
    <property type="match status" value="1"/>
</dbReference>
<evidence type="ECO:0000256" key="2">
    <source>
        <dbReference type="ARBA" id="ARBA00022532"/>
    </source>
</evidence>
<evidence type="ECO:0000313" key="15">
    <source>
        <dbReference type="Proteomes" id="UP000001357"/>
    </source>
</evidence>
<dbReference type="PANTHER" id="PTHR11815">
    <property type="entry name" value="SUCCINYL-COA SYNTHETASE BETA CHAIN"/>
    <property type="match status" value="1"/>
</dbReference>
<keyword evidence="7 10" id="KW-0460">Magnesium</keyword>
<dbReference type="FunFam" id="3.30.1490.20:FF:000004">
    <property type="entry name" value="Succinate--CoA ligase [ADP-forming] subunit beta, mitochondrial"/>
    <property type="match status" value="1"/>
</dbReference>
<keyword evidence="10" id="KW-0496">Mitochondrion</keyword>
<feature type="binding site" evidence="10">
    <location>
        <position position="299"/>
    </location>
    <ligand>
        <name>substrate</name>
        <note>ligand shared with subunit alpha</note>
    </ligand>
</feature>
<dbReference type="KEGG" id="mbr:MONBRDRAFT_20070"/>
<keyword evidence="6 10" id="KW-0067">ATP-binding</keyword>
<evidence type="ECO:0000256" key="6">
    <source>
        <dbReference type="ARBA" id="ARBA00022840"/>
    </source>
</evidence>
<evidence type="ECO:0000259" key="13">
    <source>
        <dbReference type="Pfam" id="PF08442"/>
    </source>
</evidence>
<evidence type="ECO:0000256" key="5">
    <source>
        <dbReference type="ARBA" id="ARBA00022741"/>
    </source>
</evidence>
<evidence type="ECO:0000259" key="12">
    <source>
        <dbReference type="Pfam" id="PF00549"/>
    </source>
</evidence>
<dbReference type="SUPFAM" id="SSF56059">
    <property type="entry name" value="Glutathione synthetase ATP-binding domain-like"/>
    <property type="match status" value="1"/>
</dbReference>
<comment type="similarity">
    <text evidence="10 11">Belongs to the succinate/malate CoA ligase beta subunit family.</text>
</comment>
<dbReference type="HAMAP" id="MF_00558">
    <property type="entry name" value="Succ_CoA_beta"/>
    <property type="match status" value="1"/>
</dbReference>
<dbReference type="STRING" id="81824.A9UTU9"/>
<dbReference type="GO" id="GO:0005739">
    <property type="term" value="C:mitochondrion"/>
    <property type="evidence" value="ECO:0000318"/>
    <property type="project" value="GO_Central"/>
</dbReference>
<dbReference type="PIRSF" id="PIRSF001554">
    <property type="entry name" value="SucCS_beta"/>
    <property type="match status" value="1"/>
</dbReference>
<organism evidence="14 15">
    <name type="scientific">Monosiga brevicollis</name>
    <name type="common">Choanoflagellate</name>
    <dbReference type="NCBI Taxonomy" id="81824"/>
    <lineage>
        <taxon>Eukaryota</taxon>
        <taxon>Choanoflagellata</taxon>
        <taxon>Craspedida</taxon>
        <taxon>Salpingoecidae</taxon>
        <taxon>Monosiga</taxon>
    </lineage>
</organism>
<dbReference type="GO" id="GO:0042709">
    <property type="term" value="C:succinate-CoA ligase complex"/>
    <property type="evidence" value="ECO:0000318"/>
    <property type="project" value="GO_Central"/>
</dbReference>
<sequence length="455" mass="48855">MMQRLFQTVGTQASQRLVAASAIAQRRCLHLHEVDSMDLLRSFDVSVGKGDRAFSSDEAVQVAKQMSTDKVVIKAQVLAGGRGKGHFDNGFQGGVHVVKGEDEIRSAADNMIGHRLITKQTDEHGRPCNMVQIAECMDIDKEFYFALLMDRSMGGPCIVGSSQGGMDIEAVAEATPDAIIKVPVDIKEGLSTDKAIQVAKDMGFADDIAPKAAQEMINLYTLFLEKDCTLVEINPLVQTKGGDVMCLDAKVNFDDNAGFRQKDVFEKRDVSQENAADVEAAKYDLNYIDLDGTIGCLVNGAGLAMATMDIIQLYGGRPANFLDVGGGATAEQVTAAFKLITSDPSVSAILVNIFGGIMRCDVIAEGIIEAASELHLNVPIVVRLQGTRKAEAKALIAESGLDIIAADDLDDAAQKACKSAHIVESAREAGLAVSIKCLKQKHLQDEEAMMTPRFT</sequence>
<dbReference type="GO" id="GO:0006099">
    <property type="term" value="P:tricarboxylic acid cycle"/>
    <property type="evidence" value="ECO:0000318"/>
    <property type="project" value="GO_Central"/>
</dbReference>
<dbReference type="InterPro" id="IPR017866">
    <property type="entry name" value="Succ-CoA_synthase_bsu_CS"/>
</dbReference>
<keyword evidence="4 10" id="KW-0479">Metal-binding</keyword>
<name>A9UTU9_MONBE</name>
<dbReference type="Pfam" id="PF08442">
    <property type="entry name" value="ATP-grasp_2"/>
    <property type="match status" value="1"/>
</dbReference>
<dbReference type="Pfam" id="PF00549">
    <property type="entry name" value="Ligase_CoA"/>
    <property type="match status" value="1"/>
</dbReference>
<feature type="binding site" evidence="10">
    <location>
        <begin position="81"/>
        <end position="83"/>
    </location>
    <ligand>
        <name>ATP</name>
        <dbReference type="ChEBI" id="CHEBI:30616"/>
    </ligand>
</feature>
<dbReference type="GO" id="GO:0005524">
    <property type="term" value="F:ATP binding"/>
    <property type="evidence" value="ECO:0007669"/>
    <property type="project" value="UniProtKB-UniRule"/>
</dbReference>
<dbReference type="RefSeq" id="XP_001743732.1">
    <property type="nucleotide sequence ID" value="XM_001743680.1"/>
</dbReference>
<feature type="binding site" evidence="10">
    <location>
        <position position="234"/>
    </location>
    <ligand>
        <name>Mg(2+)</name>
        <dbReference type="ChEBI" id="CHEBI:18420"/>
    </ligand>
</feature>
<dbReference type="SUPFAM" id="SSF52210">
    <property type="entry name" value="Succinyl-CoA synthetase domains"/>
    <property type="match status" value="1"/>
</dbReference>
<dbReference type="InterPro" id="IPR005811">
    <property type="entry name" value="SUCC_ACL_C"/>
</dbReference>
<comment type="pathway">
    <text evidence="1 10">Carbohydrate metabolism; tricarboxylic acid cycle; succinate from succinyl-CoA (ligase route): step 1/1.</text>
</comment>
<reference evidence="14 15" key="1">
    <citation type="journal article" date="2008" name="Nature">
        <title>The genome of the choanoflagellate Monosiga brevicollis and the origin of metazoans.</title>
        <authorList>
            <consortium name="JGI Sequencing"/>
            <person name="King N."/>
            <person name="Westbrook M.J."/>
            <person name="Young S.L."/>
            <person name="Kuo A."/>
            <person name="Abedin M."/>
            <person name="Chapman J."/>
            <person name="Fairclough S."/>
            <person name="Hellsten U."/>
            <person name="Isogai Y."/>
            <person name="Letunic I."/>
            <person name="Marr M."/>
            <person name="Pincus D."/>
            <person name="Putnam N."/>
            <person name="Rokas A."/>
            <person name="Wright K.J."/>
            <person name="Zuzow R."/>
            <person name="Dirks W."/>
            <person name="Good M."/>
            <person name="Goodstein D."/>
            <person name="Lemons D."/>
            <person name="Li W."/>
            <person name="Lyons J.B."/>
            <person name="Morris A."/>
            <person name="Nichols S."/>
            <person name="Richter D.J."/>
            <person name="Salamov A."/>
            <person name="Bork P."/>
            <person name="Lim W.A."/>
            <person name="Manning G."/>
            <person name="Miller W.T."/>
            <person name="McGinnis W."/>
            <person name="Shapiro H."/>
            <person name="Tjian R."/>
            <person name="Grigoriev I.V."/>
            <person name="Rokhsar D."/>
        </authorList>
    </citation>
    <scope>NUCLEOTIDE SEQUENCE [LARGE SCALE GENOMIC DNA]</scope>
    <source>
        <strain evidence="15">MX1 / ATCC 50154</strain>
    </source>
</reference>
<dbReference type="AlphaFoldDB" id="A9UTU9"/>
<dbReference type="EMBL" id="CH991545">
    <property type="protein sequence ID" value="EDQ91310.1"/>
    <property type="molecule type" value="Genomic_DNA"/>
</dbReference>
<dbReference type="InParanoid" id="A9UTU9"/>
<dbReference type="OMA" id="DIGCMIN"/>
<keyword evidence="15" id="KW-1185">Reference proteome</keyword>
<dbReference type="GO" id="GO:0006104">
    <property type="term" value="P:succinyl-CoA metabolic process"/>
    <property type="evidence" value="ECO:0000318"/>
    <property type="project" value="GO_Central"/>
</dbReference>
<feature type="binding site" evidence="10">
    <location>
        <position position="74"/>
    </location>
    <ligand>
        <name>ATP</name>
        <dbReference type="ChEBI" id="CHEBI:30616"/>
    </ligand>
</feature>
<evidence type="ECO:0000256" key="7">
    <source>
        <dbReference type="ARBA" id="ARBA00022842"/>
    </source>
</evidence>
<feature type="binding site" evidence="10">
    <location>
        <begin position="356"/>
        <end position="358"/>
    </location>
    <ligand>
        <name>substrate</name>
        <note>ligand shared with subunit alpha</note>
    </ligand>
</feature>
<evidence type="ECO:0000256" key="4">
    <source>
        <dbReference type="ARBA" id="ARBA00022723"/>
    </source>
</evidence>
<dbReference type="FunFam" id="3.40.50.261:FF:000001">
    <property type="entry name" value="Succinate--CoA ligase [ADP-forming] subunit beta"/>
    <property type="match status" value="1"/>
</dbReference>
<comment type="subunit">
    <text evidence="9">Heterodimer of an alpha and a beta subunit. The beta subunit determines specificity for GTP.</text>
</comment>
<dbReference type="eggNOG" id="KOG2799">
    <property type="taxonomic scope" value="Eukaryota"/>
</dbReference>
<dbReference type="EC" id="6.2.1.5" evidence="10"/>